<dbReference type="Pfam" id="PF00201">
    <property type="entry name" value="UDPGT"/>
    <property type="match status" value="1"/>
</dbReference>
<dbReference type="EnsemblMetazoa" id="XM_011679572">
    <property type="protein sequence ID" value="XP_011677874"/>
    <property type="gene ID" value="LOC578628"/>
</dbReference>
<keyword evidence="4" id="KW-1133">Transmembrane helix</keyword>
<dbReference type="InterPro" id="IPR050271">
    <property type="entry name" value="UDP-glycosyltransferase"/>
</dbReference>
<keyword evidence="6" id="KW-1185">Reference proteome</keyword>
<dbReference type="GeneID" id="578628"/>
<dbReference type="OrthoDB" id="5835829at2759"/>
<dbReference type="OMA" id="FCAAENS"/>
<organism evidence="5 6">
    <name type="scientific">Strongylocentrotus purpuratus</name>
    <name type="common">Purple sea urchin</name>
    <dbReference type="NCBI Taxonomy" id="7668"/>
    <lineage>
        <taxon>Eukaryota</taxon>
        <taxon>Metazoa</taxon>
        <taxon>Echinodermata</taxon>
        <taxon>Eleutherozoa</taxon>
        <taxon>Echinozoa</taxon>
        <taxon>Echinoidea</taxon>
        <taxon>Euechinoidea</taxon>
        <taxon>Echinacea</taxon>
        <taxon>Camarodonta</taxon>
        <taxon>Echinidea</taxon>
        <taxon>Strongylocentrotidae</taxon>
        <taxon>Strongylocentrotus</taxon>
    </lineage>
</organism>
<feature type="transmembrane region" description="Helical" evidence="4">
    <location>
        <begin position="7"/>
        <end position="33"/>
    </location>
</feature>
<sequence>MVIFKSFVLSLMVITIDVIIVTNGADILVALFMPAASSHTKSMSAIAGALTRRGHNVTVLTSSFAETKGFQRNTYTSAVHYKFNDVPQALATEKVILKLAFETSVIDKLTALGKAFSLMRSSCESFFEDYEMLALLKKSRFDIIIGDSFDACDALLSNFLGVPNIAVTTSARYPFFNEHLYGIPSPSSYVPFGLFPLSDRMSFFERISSFLEHHVAINLMGMIHFRALNKVKDKHGIAPGRSIPDLIGGAELWMSMSHLAFDYPHPTAPNWVAIGSIADAPAKPLEKEFKAFVDGSGEHGFIVFSLGTYFTELPKEEMAEAFARVFSELPQRVIWRYTGPHPRHLGNNTMIVDSWLPQSDLVGHPKARLLIYHGGLAGVMEAIYHAVPMVIMPIFGEQESNALRVEVRGMGKRLQKDSLSYEIIKAAVTEVMDNPSYSENIRRSSRLYADRQTETDETVVFWVEHILKFGGSHLRSRALELSFIQLHSIDVLAFIVGIALVIVLLMYACCKRCLSCCSKKRKSKVE</sequence>
<dbReference type="SUPFAM" id="SSF53756">
    <property type="entry name" value="UDP-Glycosyltransferase/glycogen phosphorylase"/>
    <property type="match status" value="1"/>
</dbReference>
<dbReference type="FunFam" id="3.40.50.2000:FF:000205">
    <property type="entry name" value="UDP-glucuronosyltransferase"/>
    <property type="match status" value="1"/>
</dbReference>
<keyword evidence="2" id="KW-0328">Glycosyltransferase</keyword>
<dbReference type="RefSeq" id="XP_011677874.2">
    <property type="nucleotide sequence ID" value="XM_011679572.2"/>
</dbReference>
<dbReference type="InParanoid" id="A0A7M7HMG4"/>
<dbReference type="FunCoup" id="A0A7M7HMG4">
    <property type="interactions" value="164"/>
</dbReference>
<evidence type="ECO:0000256" key="1">
    <source>
        <dbReference type="ARBA" id="ARBA00009995"/>
    </source>
</evidence>
<feature type="transmembrane region" description="Helical" evidence="4">
    <location>
        <begin position="491"/>
        <end position="510"/>
    </location>
</feature>
<dbReference type="Proteomes" id="UP000007110">
    <property type="component" value="Unassembled WGS sequence"/>
</dbReference>
<dbReference type="CDD" id="cd03784">
    <property type="entry name" value="GT1_Gtf-like"/>
    <property type="match status" value="1"/>
</dbReference>
<reference evidence="5" key="2">
    <citation type="submission" date="2021-01" db="UniProtKB">
        <authorList>
            <consortium name="EnsemblMetazoa"/>
        </authorList>
    </citation>
    <scope>IDENTIFICATION</scope>
</reference>
<dbReference type="PANTHER" id="PTHR48043">
    <property type="entry name" value="EG:EG0003.4 PROTEIN-RELATED"/>
    <property type="match status" value="1"/>
</dbReference>
<dbReference type="PANTHER" id="PTHR48043:SF145">
    <property type="entry name" value="FI06409P-RELATED"/>
    <property type="match status" value="1"/>
</dbReference>
<evidence type="ECO:0000313" key="5">
    <source>
        <dbReference type="EnsemblMetazoa" id="XP_011677874"/>
    </source>
</evidence>
<protein>
    <recommendedName>
        <fullName evidence="7">UDP-glucuronosyltransferase</fullName>
    </recommendedName>
</protein>
<dbReference type="InterPro" id="IPR002213">
    <property type="entry name" value="UDP_glucos_trans"/>
</dbReference>
<evidence type="ECO:0000256" key="3">
    <source>
        <dbReference type="ARBA" id="ARBA00022679"/>
    </source>
</evidence>
<dbReference type="FunFam" id="3.40.50.2000:FF:000021">
    <property type="entry name" value="UDP-glucuronosyltransferase"/>
    <property type="match status" value="1"/>
</dbReference>
<evidence type="ECO:0008006" key="7">
    <source>
        <dbReference type="Google" id="ProtNLM"/>
    </source>
</evidence>
<name>A0A7M7HMG4_STRPU</name>
<evidence type="ECO:0000256" key="2">
    <source>
        <dbReference type="ARBA" id="ARBA00022676"/>
    </source>
</evidence>
<comment type="similarity">
    <text evidence="1">Belongs to the UDP-glycosyltransferase family.</text>
</comment>
<proteinExistence type="inferred from homology"/>
<dbReference type="AlphaFoldDB" id="A0A7M7HMG4"/>
<dbReference type="GO" id="GO:0008194">
    <property type="term" value="F:UDP-glycosyltransferase activity"/>
    <property type="evidence" value="ECO:0000318"/>
    <property type="project" value="GO_Central"/>
</dbReference>
<keyword evidence="4" id="KW-0472">Membrane</keyword>
<accession>A0A7M7HMG4</accession>
<dbReference type="KEGG" id="spu:578628"/>
<keyword evidence="4" id="KW-0812">Transmembrane</keyword>
<dbReference type="Gene3D" id="3.40.50.2000">
    <property type="entry name" value="Glycogen Phosphorylase B"/>
    <property type="match status" value="2"/>
</dbReference>
<reference evidence="6" key="1">
    <citation type="submission" date="2015-02" db="EMBL/GenBank/DDBJ databases">
        <title>Genome sequencing for Strongylocentrotus purpuratus.</title>
        <authorList>
            <person name="Murali S."/>
            <person name="Liu Y."/>
            <person name="Vee V."/>
            <person name="English A."/>
            <person name="Wang M."/>
            <person name="Skinner E."/>
            <person name="Han Y."/>
            <person name="Muzny D.M."/>
            <person name="Worley K.C."/>
            <person name="Gibbs R.A."/>
        </authorList>
    </citation>
    <scope>NUCLEOTIDE SEQUENCE</scope>
</reference>
<evidence type="ECO:0000256" key="4">
    <source>
        <dbReference type="SAM" id="Phobius"/>
    </source>
</evidence>
<evidence type="ECO:0000313" key="6">
    <source>
        <dbReference type="Proteomes" id="UP000007110"/>
    </source>
</evidence>
<keyword evidence="3" id="KW-0808">Transferase</keyword>